<proteinExistence type="predicted"/>
<organism evidence="2 3">
    <name type="scientific">Phanerochaete sordida</name>
    <dbReference type="NCBI Taxonomy" id="48140"/>
    <lineage>
        <taxon>Eukaryota</taxon>
        <taxon>Fungi</taxon>
        <taxon>Dikarya</taxon>
        <taxon>Basidiomycota</taxon>
        <taxon>Agaricomycotina</taxon>
        <taxon>Agaricomycetes</taxon>
        <taxon>Polyporales</taxon>
        <taxon>Phanerochaetaceae</taxon>
        <taxon>Phanerochaete</taxon>
    </lineage>
</organism>
<sequence>MNGVAKSNPSSTATNSLDGGIALLTQLLAQSAGGEDGDVEGPELQALLRRLEAADGVARGVEDRLDDIIGNLDQILGGLEAEGEQPPAQGKDSHEEVTTEGGHEEEKPDAEKEKTKT</sequence>
<name>A0A9P3GSG3_9APHY</name>
<keyword evidence="3" id="KW-1185">Reference proteome</keyword>
<feature type="region of interest" description="Disordered" evidence="1">
    <location>
        <begin position="77"/>
        <end position="117"/>
    </location>
</feature>
<protein>
    <submittedName>
        <fullName evidence="2">Uncharacterized protein</fullName>
    </submittedName>
</protein>
<evidence type="ECO:0000313" key="3">
    <source>
        <dbReference type="Proteomes" id="UP000703269"/>
    </source>
</evidence>
<feature type="compositionally biased region" description="Basic and acidic residues" evidence="1">
    <location>
        <begin position="91"/>
        <end position="117"/>
    </location>
</feature>
<dbReference type="Proteomes" id="UP000703269">
    <property type="component" value="Unassembled WGS sequence"/>
</dbReference>
<gene>
    <name evidence="2" type="ORF">PsYK624_157900</name>
</gene>
<comment type="caution">
    <text evidence="2">The sequence shown here is derived from an EMBL/GenBank/DDBJ whole genome shotgun (WGS) entry which is preliminary data.</text>
</comment>
<accession>A0A9P3GSG3</accession>
<dbReference type="AlphaFoldDB" id="A0A9P3GSG3"/>
<reference evidence="2 3" key="1">
    <citation type="submission" date="2021-08" db="EMBL/GenBank/DDBJ databases">
        <title>Draft Genome Sequence of Phanerochaete sordida strain YK-624.</title>
        <authorList>
            <person name="Mori T."/>
            <person name="Dohra H."/>
            <person name="Suzuki T."/>
            <person name="Kawagishi H."/>
            <person name="Hirai H."/>
        </authorList>
    </citation>
    <scope>NUCLEOTIDE SEQUENCE [LARGE SCALE GENOMIC DNA]</scope>
    <source>
        <strain evidence="2 3">YK-624</strain>
    </source>
</reference>
<dbReference type="EMBL" id="BPQB01000111">
    <property type="protein sequence ID" value="GJE99524.1"/>
    <property type="molecule type" value="Genomic_DNA"/>
</dbReference>
<evidence type="ECO:0000313" key="2">
    <source>
        <dbReference type="EMBL" id="GJE99524.1"/>
    </source>
</evidence>
<evidence type="ECO:0000256" key="1">
    <source>
        <dbReference type="SAM" id="MobiDB-lite"/>
    </source>
</evidence>
<dbReference type="OrthoDB" id="2595043at2759"/>